<keyword evidence="6" id="KW-0808">Transferase</keyword>
<dbReference type="EMBL" id="NBTX02000004">
    <property type="protein sequence ID" value="PNL60323.1"/>
    <property type="molecule type" value="Genomic_DNA"/>
</dbReference>
<proteinExistence type="inferred from homology"/>
<dbReference type="PANTHER" id="PTHR30244:SF34">
    <property type="entry name" value="DTDP-4-AMINO-4,6-DIDEOXYGALACTOSE TRANSAMINASE"/>
    <property type="match status" value="1"/>
</dbReference>
<feature type="modified residue" description="N6-(pyridoxal phosphate)lysine" evidence="4">
    <location>
        <position position="198"/>
    </location>
</feature>
<evidence type="ECO:0000256" key="4">
    <source>
        <dbReference type="PIRSR" id="PIRSR000390-2"/>
    </source>
</evidence>
<sequence length="425" mass="47343">MGKEKPVRTEGLPWEFPGAHWIDDEEQRLVDEVVKSHSPFRYYGPDLQNMVEKLETEFCKKIGVPYALGVNSGTAALHIGMAAFGVGPGDEVLVPGYMWVSCLSAIVRLGAIPILVDIDNTFCMDPNDLERKITSRSKAILCVHMSGASGYIDKIATIAKKNNLYLLEDCAQAAGGYYHDKPLGSFGDLAIFSFQLNKNMTSGEGGMIVCKKKFLYQRCFAIHDLGYPRNESGRLDTLNEEFQLWGIGSRMSELTAAFALAQLGKLDKITGSMRQSKWRIREALSEIKGLAFRKIPDPKGDTGPFLISIYRDPTQCQDFTEELRNLGIKGQPGSLACITMREWGLHWYFNNISLVKKKSLCSDGFPWSHPRNEFAQKIHYGLGTLPHCDMLHECSALLTIASNLAAEDCEQIISAFKIAAKRVLK</sequence>
<evidence type="ECO:0000256" key="2">
    <source>
        <dbReference type="ARBA" id="ARBA00037999"/>
    </source>
</evidence>
<keyword evidence="7" id="KW-1185">Reference proteome</keyword>
<dbReference type="Gene3D" id="3.90.1150.10">
    <property type="entry name" value="Aspartate Aminotransferase, domain 1"/>
    <property type="match status" value="1"/>
</dbReference>
<evidence type="ECO:0000256" key="1">
    <source>
        <dbReference type="ARBA" id="ARBA00022898"/>
    </source>
</evidence>
<evidence type="ECO:0000256" key="3">
    <source>
        <dbReference type="PIRSR" id="PIRSR000390-1"/>
    </source>
</evidence>
<dbReference type="Proteomes" id="UP000192511">
    <property type="component" value="Unassembled WGS sequence"/>
</dbReference>
<dbReference type="RefSeq" id="WP_058388611.1">
    <property type="nucleotide sequence ID" value="NZ_CBCRWC010000011.1"/>
</dbReference>
<keyword evidence="1 4" id="KW-0663">Pyridoxal phosphate</keyword>
<dbReference type="InterPro" id="IPR000653">
    <property type="entry name" value="DegT/StrS_aminotransferase"/>
</dbReference>
<dbReference type="SUPFAM" id="SSF53383">
    <property type="entry name" value="PLP-dependent transferases"/>
    <property type="match status" value="1"/>
</dbReference>
<dbReference type="InterPro" id="IPR015422">
    <property type="entry name" value="PyrdxlP-dep_Trfase_small"/>
</dbReference>
<organism evidence="6 7">
    <name type="scientific">Legionella anisa</name>
    <dbReference type="NCBI Taxonomy" id="28082"/>
    <lineage>
        <taxon>Bacteria</taxon>
        <taxon>Pseudomonadati</taxon>
        <taxon>Pseudomonadota</taxon>
        <taxon>Gammaproteobacteria</taxon>
        <taxon>Legionellales</taxon>
        <taxon>Legionellaceae</taxon>
        <taxon>Legionella</taxon>
    </lineage>
</organism>
<name>A0AAX0WNL8_9GAMM</name>
<protein>
    <submittedName>
        <fullName evidence="6">DegT/DnrJ/EryC1/StrS family aminotransferase</fullName>
    </submittedName>
</protein>
<dbReference type="Pfam" id="PF01041">
    <property type="entry name" value="DegT_DnrJ_EryC1"/>
    <property type="match status" value="1"/>
</dbReference>
<dbReference type="AlphaFoldDB" id="A0AAX0WNL8"/>
<dbReference type="Gene3D" id="3.40.640.10">
    <property type="entry name" value="Type I PLP-dependent aspartate aminotransferase-like (Major domain)"/>
    <property type="match status" value="1"/>
</dbReference>
<evidence type="ECO:0000256" key="5">
    <source>
        <dbReference type="RuleBase" id="RU004508"/>
    </source>
</evidence>
<evidence type="ECO:0000313" key="6">
    <source>
        <dbReference type="EMBL" id="PNL60323.1"/>
    </source>
</evidence>
<dbReference type="GO" id="GO:0000271">
    <property type="term" value="P:polysaccharide biosynthetic process"/>
    <property type="evidence" value="ECO:0007669"/>
    <property type="project" value="TreeGrafter"/>
</dbReference>
<dbReference type="CDD" id="cd00616">
    <property type="entry name" value="AHBA_syn"/>
    <property type="match status" value="1"/>
</dbReference>
<dbReference type="GO" id="GO:0030170">
    <property type="term" value="F:pyridoxal phosphate binding"/>
    <property type="evidence" value="ECO:0007669"/>
    <property type="project" value="TreeGrafter"/>
</dbReference>
<dbReference type="InterPro" id="IPR015424">
    <property type="entry name" value="PyrdxlP-dep_Trfase"/>
</dbReference>
<evidence type="ECO:0000313" key="7">
    <source>
        <dbReference type="Proteomes" id="UP000192511"/>
    </source>
</evidence>
<accession>A0AAX0WNL8</accession>
<dbReference type="PANTHER" id="PTHR30244">
    <property type="entry name" value="TRANSAMINASE"/>
    <property type="match status" value="1"/>
</dbReference>
<dbReference type="InterPro" id="IPR015421">
    <property type="entry name" value="PyrdxlP-dep_Trfase_major"/>
</dbReference>
<dbReference type="GO" id="GO:0008483">
    <property type="term" value="F:transaminase activity"/>
    <property type="evidence" value="ECO:0007669"/>
    <property type="project" value="UniProtKB-KW"/>
</dbReference>
<gene>
    <name evidence="6" type="ORF">A6J39_003345</name>
</gene>
<feature type="active site" description="Proton acceptor" evidence="3">
    <location>
        <position position="198"/>
    </location>
</feature>
<comment type="caution">
    <text evidence="6">The sequence shown here is derived from an EMBL/GenBank/DDBJ whole genome shotgun (WGS) entry which is preliminary data.</text>
</comment>
<reference evidence="6" key="1">
    <citation type="submission" date="2017-12" db="EMBL/GenBank/DDBJ databases">
        <title>FDA dAtabase for Regulatory Grade micrObial Sequences (FDA-ARGOS): Supporting development and validation of Infectious Disease Dx tests.</title>
        <authorList>
            <person name="Kerrigan L."/>
            <person name="Tallon L.J."/>
            <person name="Sadzewicz L."/>
            <person name="Sengamalay N."/>
            <person name="Ott S."/>
            <person name="Godinez A."/>
            <person name="Nagaraj S."/>
            <person name="Vavikolanu K."/>
            <person name="Vyas G."/>
            <person name="Nadendla S."/>
            <person name="Aluvathingal J."/>
            <person name="Sichtig H."/>
        </authorList>
    </citation>
    <scope>NUCLEOTIDE SEQUENCE [LARGE SCALE GENOMIC DNA]</scope>
    <source>
        <strain evidence="6">FDAARGOS_200</strain>
    </source>
</reference>
<keyword evidence="6" id="KW-0032">Aminotransferase</keyword>
<comment type="similarity">
    <text evidence="2 5">Belongs to the DegT/DnrJ/EryC1 family.</text>
</comment>